<name>A0A2N5GNK2_9BACI</name>
<dbReference type="Proteomes" id="UP000235114">
    <property type="component" value="Unassembled WGS sequence"/>
</dbReference>
<reference evidence="3 5" key="2">
    <citation type="submission" date="2017-12" db="EMBL/GenBank/DDBJ databases">
        <title>Comparative Functional Genomics of Dry Heat Resistant strains isolated from the Viking Spacecraft.</title>
        <authorList>
            <person name="Seuylemezian A."/>
            <person name="Cooper K."/>
            <person name="Vaishampayan P."/>
        </authorList>
    </citation>
    <scope>NUCLEOTIDE SEQUENCE [LARGE SCALE GENOMIC DNA]</scope>
    <source>
        <strain evidence="3 5">ATCC 29669</strain>
    </source>
</reference>
<evidence type="ECO:0000313" key="4">
    <source>
        <dbReference type="Proteomes" id="UP000234951"/>
    </source>
</evidence>
<dbReference type="OrthoDB" id="1655540at2"/>
<keyword evidence="5" id="KW-1185">Reference proteome</keyword>
<dbReference type="RefSeq" id="WP_101576494.1">
    <property type="nucleotide sequence ID" value="NZ_PGVA01000014.1"/>
</dbReference>
<dbReference type="EMBL" id="PGVD01000033">
    <property type="protein sequence ID" value="PLR96268.1"/>
    <property type="molecule type" value="Genomic_DNA"/>
</dbReference>
<dbReference type="Pfam" id="PF14071">
    <property type="entry name" value="YlbD_coat"/>
    <property type="match status" value="1"/>
</dbReference>
<sequence length="133" mass="15553">MVQKKLHPSVEQFKDFVKANPKIIQEVRKGNTTWKELYEDWYLFGEDDSRWDSFREGKKPVIKESGEKKTDWIAQITSVIKKMDQNQMEEHIQNISQALTAVQGVISQFQRSPQQPGPQQANPPTSPFMFRKD</sequence>
<reference evidence="2 4" key="1">
    <citation type="submission" date="2017-11" db="EMBL/GenBank/DDBJ databases">
        <title>Comparitive Functional Genomics of Dry Heat Resistant strains isolated from the Viking Spacecraft.</title>
        <authorList>
            <person name="Seuylemezian A."/>
            <person name="Cooper K."/>
            <person name="Vaishampayan P."/>
        </authorList>
    </citation>
    <scope>NUCLEOTIDE SEQUENCE [LARGE SCALE GENOMIC DNA]</scope>
    <source>
        <strain evidence="2 4">M4.6</strain>
    </source>
</reference>
<evidence type="ECO:0008006" key="6">
    <source>
        <dbReference type="Google" id="ProtNLM"/>
    </source>
</evidence>
<dbReference type="AlphaFoldDB" id="A0A2N5GNK2"/>
<evidence type="ECO:0000313" key="3">
    <source>
        <dbReference type="EMBL" id="PLR96268.1"/>
    </source>
</evidence>
<feature type="region of interest" description="Disordered" evidence="1">
    <location>
        <begin position="108"/>
        <end position="133"/>
    </location>
</feature>
<organism evidence="2 4">
    <name type="scientific">Bacillus canaveralius</name>
    <dbReference type="NCBI Taxonomy" id="1403243"/>
    <lineage>
        <taxon>Bacteria</taxon>
        <taxon>Bacillati</taxon>
        <taxon>Bacillota</taxon>
        <taxon>Bacilli</taxon>
        <taxon>Bacillales</taxon>
        <taxon>Bacillaceae</taxon>
        <taxon>Bacillus</taxon>
    </lineage>
</organism>
<gene>
    <name evidence="2" type="ORF">CU635_07215</name>
    <name evidence="3" type="ORF">CVD25_12790</name>
</gene>
<dbReference type="InterPro" id="IPR025953">
    <property type="entry name" value="YlbD_coat"/>
</dbReference>
<evidence type="ECO:0000313" key="2">
    <source>
        <dbReference type="EMBL" id="PLR84086.1"/>
    </source>
</evidence>
<proteinExistence type="predicted"/>
<dbReference type="Proteomes" id="UP000234951">
    <property type="component" value="Unassembled WGS sequence"/>
</dbReference>
<comment type="caution">
    <text evidence="2">The sequence shown here is derived from an EMBL/GenBank/DDBJ whole genome shotgun (WGS) entry which is preliminary data.</text>
</comment>
<accession>A0A2N5GNK2</accession>
<dbReference type="EMBL" id="PGVA01000014">
    <property type="protein sequence ID" value="PLR84086.1"/>
    <property type="molecule type" value="Genomic_DNA"/>
</dbReference>
<protein>
    <recommendedName>
        <fullName evidence="6">Cytosolic protein</fullName>
    </recommendedName>
</protein>
<evidence type="ECO:0000313" key="5">
    <source>
        <dbReference type="Proteomes" id="UP000235114"/>
    </source>
</evidence>
<evidence type="ECO:0000256" key="1">
    <source>
        <dbReference type="SAM" id="MobiDB-lite"/>
    </source>
</evidence>
<feature type="compositionally biased region" description="Low complexity" evidence="1">
    <location>
        <begin position="113"/>
        <end position="123"/>
    </location>
</feature>